<dbReference type="Pfam" id="PF07983">
    <property type="entry name" value="X8"/>
    <property type="match status" value="1"/>
</dbReference>
<comment type="similarity">
    <text evidence="2 8">Belongs to the glycosyl hydrolase 72 family.</text>
</comment>
<dbReference type="PhylomeDB" id="S7ZII5"/>
<evidence type="ECO:0000259" key="10">
    <source>
        <dbReference type="SMART" id="SM00768"/>
    </source>
</evidence>
<dbReference type="AlphaFoldDB" id="S7ZII5"/>
<dbReference type="SMART" id="SM00768">
    <property type="entry name" value="X8"/>
    <property type="match status" value="1"/>
</dbReference>
<dbReference type="GO" id="GO:0042124">
    <property type="term" value="F:1,3-beta-glucanosyltransferase activity"/>
    <property type="evidence" value="ECO:0007669"/>
    <property type="project" value="TreeGrafter"/>
</dbReference>
<keyword evidence="12" id="KW-1185">Reference proteome</keyword>
<dbReference type="EC" id="2.4.1.-" evidence="8"/>
<reference evidence="11 12" key="1">
    <citation type="journal article" date="2013" name="PLoS ONE">
        <title>Genomic and secretomic analyses reveal unique features of the lignocellulolytic enzyme system of Penicillium decumbens.</title>
        <authorList>
            <person name="Liu G."/>
            <person name="Zhang L."/>
            <person name="Wei X."/>
            <person name="Zou G."/>
            <person name="Qin Y."/>
            <person name="Ma L."/>
            <person name="Li J."/>
            <person name="Zheng H."/>
            <person name="Wang S."/>
            <person name="Wang C."/>
            <person name="Xun L."/>
            <person name="Zhao G.-P."/>
            <person name="Zhou Z."/>
            <person name="Qu Y."/>
        </authorList>
    </citation>
    <scope>NUCLEOTIDE SEQUENCE [LARGE SCALE GENOMIC DNA]</scope>
    <source>
        <strain evidence="12">114-2 / CGMCC 5302</strain>
    </source>
</reference>
<gene>
    <name evidence="11" type="ORF">PDE_03452</name>
</gene>
<dbReference type="GO" id="GO:0098552">
    <property type="term" value="C:side of membrane"/>
    <property type="evidence" value="ECO:0007669"/>
    <property type="project" value="UniProtKB-KW"/>
</dbReference>
<dbReference type="OrthoDB" id="421038at2759"/>
<dbReference type="GO" id="GO:0031505">
    <property type="term" value="P:fungal-type cell wall organization"/>
    <property type="evidence" value="ECO:0007669"/>
    <property type="project" value="TreeGrafter"/>
</dbReference>
<evidence type="ECO:0000256" key="5">
    <source>
        <dbReference type="ARBA" id="ARBA00023180"/>
    </source>
</evidence>
<dbReference type="Gene3D" id="1.20.58.1040">
    <property type="match status" value="1"/>
</dbReference>
<keyword evidence="3 8" id="KW-0732">Signal</keyword>
<keyword evidence="9" id="KW-0812">Transmembrane</keyword>
<dbReference type="Pfam" id="PF03198">
    <property type="entry name" value="Glyco_hydro_72"/>
    <property type="match status" value="1"/>
</dbReference>
<dbReference type="Proteomes" id="UP000019376">
    <property type="component" value="Unassembled WGS sequence"/>
</dbReference>
<proteinExistence type="inferred from homology"/>
<comment type="subcellular location">
    <subcellularLocation>
        <location evidence="1 8">Cell membrane</location>
        <topology evidence="1 8">Lipid-anchor</topology>
        <topology evidence="1 8">GPI-anchor</topology>
    </subcellularLocation>
</comment>
<dbReference type="GO" id="GO:0071970">
    <property type="term" value="P:fungal-type cell wall (1-&gt;3)-beta-D-glucan biosynthetic process"/>
    <property type="evidence" value="ECO:0007669"/>
    <property type="project" value="TreeGrafter"/>
</dbReference>
<keyword evidence="9" id="KW-1133">Transmembrane helix</keyword>
<evidence type="ECO:0000256" key="1">
    <source>
        <dbReference type="ARBA" id="ARBA00004609"/>
    </source>
</evidence>
<protein>
    <recommendedName>
        <fullName evidence="8">1,3-beta-glucanosyltransferase</fullName>
        <ecNumber evidence="8">2.4.1.-</ecNumber>
    </recommendedName>
</protein>
<sequence length="536" mass="57084">MKWTVLAAASLFARGALSSVPNVVIKGSKFFYSNNGTEFYIRGVAYQENYSGGGSNGTGVSSNTGYTDPLADASACSRDIPYLVQLRTNVIRTYTVDPTKNHDECMQQLADAGIYVITDLASPDISIESDSPAWTVDQYDRYTAVIDAFHKYDNVIGFFAGNEVVNQPNQTTAAAFVKAATRDMKVYIRNKGYRESLSVGYATTDQSNIRTLLSDYLNCGDQSSAIDFFGYNIYEWCGDQTFQTSGYEARTQEYSNYSIPVFFSEYGCNTVQPRKFTDVPVLFGPQMNDVWSGGIVYMYFQTDNDYGLVSVDGSSVSKMPDFSYYSSEIQKATATGVNSATYSPANPNRSCPTVDSQSFLAKSSPLPPTPDRSLCDCVEKTLGCVVSDSVDSKKYGKLFGQVCGYGSSICDGIAHNATTGKYGAYGMCSSKVQLSVAFNAYYESQKKDKSACDFDGAAKVQSAQSASGSCKAAVSQAGGAAGTGIASSGGSGSASSTTSSGAASHVASPSAVFVNGWFAFSSVLVAALVGSLMVAL</sequence>
<dbReference type="FunFam" id="3.20.20.80:FF:000038">
    <property type="entry name" value="1,3-beta-glucanosyltransferase"/>
    <property type="match status" value="1"/>
</dbReference>
<evidence type="ECO:0000313" key="12">
    <source>
        <dbReference type="Proteomes" id="UP000019376"/>
    </source>
</evidence>
<feature type="signal peptide" evidence="8">
    <location>
        <begin position="1"/>
        <end position="18"/>
    </location>
</feature>
<feature type="chain" id="PRO_5005146651" description="1,3-beta-glucanosyltransferase" evidence="8">
    <location>
        <begin position="19"/>
        <end position="536"/>
    </location>
</feature>
<feature type="transmembrane region" description="Helical" evidence="9">
    <location>
        <begin position="516"/>
        <end position="535"/>
    </location>
</feature>
<dbReference type="GO" id="GO:0005886">
    <property type="term" value="C:plasma membrane"/>
    <property type="evidence" value="ECO:0007669"/>
    <property type="project" value="UniProtKB-SubCell"/>
</dbReference>
<comment type="function">
    <text evidence="7">Splits internally a 1,3-beta-glucan molecule and transfers the newly generated reducing end (the donor) to the non-reducing end of another 1,3-beta-glucan molecule (the acceptor) forming a 1,3-beta linkage, resulting in the elongation of 1,3-beta-glucan chains in the cell wall. Involved in cell wall morphogenesis.</text>
</comment>
<keyword evidence="4" id="KW-1015">Disulfide bond</keyword>
<evidence type="ECO:0000256" key="9">
    <source>
        <dbReference type="SAM" id="Phobius"/>
    </source>
</evidence>
<evidence type="ECO:0000256" key="4">
    <source>
        <dbReference type="ARBA" id="ARBA00023157"/>
    </source>
</evidence>
<evidence type="ECO:0000256" key="2">
    <source>
        <dbReference type="ARBA" id="ARBA00007528"/>
    </source>
</evidence>
<dbReference type="Gene3D" id="3.20.20.80">
    <property type="entry name" value="Glycosidases"/>
    <property type="match status" value="1"/>
</dbReference>
<keyword evidence="6 8" id="KW-0449">Lipoprotein</keyword>
<feature type="domain" description="X8" evidence="10">
    <location>
        <begin position="382"/>
        <end position="472"/>
    </location>
</feature>
<dbReference type="eggNOG" id="ENOG502QPST">
    <property type="taxonomic scope" value="Eukaryota"/>
</dbReference>
<evidence type="ECO:0000256" key="3">
    <source>
        <dbReference type="ARBA" id="ARBA00022729"/>
    </source>
</evidence>
<name>S7ZII5_PENO1</name>
<dbReference type="EMBL" id="KB644411">
    <property type="protein sequence ID" value="EPS28506.1"/>
    <property type="molecule type" value="Genomic_DNA"/>
</dbReference>
<dbReference type="InterPro" id="IPR004886">
    <property type="entry name" value="Glucanosyltransferase"/>
</dbReference>
<evidence type="ECO:0000256" key="8">
    <source>
        <dbReference type="RuleBase" id="RU361209"/>
    </source>
</evidence>
<dbReference type="HOGENOM" id="CLU_021855_2_1_1"/>
<evidence type="ECO:0000313" key="11">
    <source>
        <dbReference type="EMBL" id="EPS28506.1"/>
    </source>
</evidence>
<dbReference type="PANTHER" id="PTHR31468">
    <property type="entry name" value="1,3-BETA-GLUCANOSYLTRANSFERASE GAS1"/>
    <property type="match status" value="1"/>
</dbReference>
<keyword evidence="8" id="KW-0336">GPI-anchor</keyword>
<dbReference type="STRING" id="933388.S7ZII5"/>
<dbReference type="InterPro" id="IPR017853">
    <property type="entry name" value="GH"/>
</dbReference>
<dbReference type="PANTHER" id="PTHR31468:SF11">
    <property type="entry name" value="1,3-BETA-GLUCANOSYLTRANSFERASE"/>
    <property type="match status" value="1"/>
</dbReference>
<keyword evidence="8 9" id="KW-0472">Membrane</keyword>
<dbReference type="InterPro" id="IPR012946">
    <property type="entry name" value="X8"/>
</dbReference>
<accession>S7ZII5</accession>
<evidence type="ECO:0000256" key="7">
    <source>
        <dbReference type="ARBA" id="ARBA00025026"/>
    </source>
</evidence>
<dbReference type="SUPFAM" id="SSF51445">
    <property type="entry name" value="(Trans)glycosidases"/>
    <property type="match status" value="1"/>
</dbReference>
<organism evidence="11 12">
    <name type="scientific">Penicillium oxalicum (strain 114-2 / CGMCC 5302)</name>
    <name type="common">Penicillium decumbens</name>
    <dbReference type="NCBI Taxonomy" id="933388"/>
    <lineage>
        <taxon>Eukaryota</taxon>
        <taxon>Fungi</taxon>
        <taxon>Dikarya</taxon>
        <taxon>Ascomycota</taxon>
        <taxon>Pezizomycotina</taxon>
        <taxon>Eurotiomycetes</taxon>
        <taxon>Eurotiomycetidae</taxon>
        <taxon>Eurotiales</taxon>
        <taxon>Aspergillaceae</taxon>
        <taxon>Penicillium</taxon>
    </lineage>
</organism>
<keyword evidence="5" id="KW-0325">Glycoprotein</keyword>
<keyword evidence="8" id="KW-0808">Transferase</keyword>
<evidence type="ECO:0000256" key="6">
    <source>
        <dbReference type="ARBA" id="ARBA00023288"/>
    </source>
</evidence>